<gene>
    <name evidence="1" type="ORF">R4I43_28370</name>
</gene>
<evidence type="ECO:0000313" key="1">
    <source>
        <dbReference type="EMBL" id="MEB3371329.1"/>
    </source>
</evidence>
<dbReference type="Proteomes" id="UP001327093">
    <property type="component" value="Unassembled WGS sequence"/>
</dbReference>
<name>A0ABU6AIE2_9PSEU</name>
<dbReference type="EMBL" id="JAWLNX010000027">
    <property type="protein sequence ID" value="MEB3371329.1"/>
    <property type="molecule type" value="Genomic_DNA"/>
</dbReference>
<proteinExistence type="predicted"/>
<evidence type="ECO:0000313" key="2">
    <source>
        <dbReference type="Proteomes" id="UP001327093"/>
    </source>
</evidence>
<organism evidence="1 2">
    <name type="scientific">Saccharopolyspora mangrovi</name>
    <dbReference type="NCBI Taxonomy" id="3082379"/>
    <lineage>
        <taxon>Bacteria</taxon>
        <taxon>Bacillati</taxon>
        <taxon>Actinomycetota</taxon>
        <taxon>Actinomycetes</taxon>
        <taxon>Pseudonocardiales</taxon>
        <taxon>Pseudonocardiaceae</taxon>
        <taxon>Saccharopolyspora</taxon>
    </lineage>
</organism>
<dbReference type="RefSeq" id="WP_324268765.1">
    <property type="nucleotide sequence ID" value="NZ_JAWLNX010000027.1"/>
</dbReference>
<comment type="caution">
    <text evidence="1">The sequence shown here is derived from an EMBL/GenBank/DDBJ whole genome shotgun (WGS) entry which is preliminary data.</text>
</comment>
<accession>A0ABU6AIE2</accession>
<reference evidence="1 2" key="1">
    <citation type="submission" date="2023-10" db="EMBL/GenBank/DDBJ databases">
        <title>Saccharopolyspora sp. nov., isolated from mangrove soil.</title>
        <authorList>
            <person name="Lu Y."/>
            <person name="Liu W."/>
        </authorList>
    </citation>
    <scope>NUCLEOTIDE SEQUENCE [LARGE SCALE GENOMIC DNA]</scope>
    <source>
        <strain evidence="1 2">S2-29</strain>
    </source>
</reference>
<protein>
    <submittedName>
        <fullName evidence="1">Uncharacterized protein</fullName>
    </submittedName>
</protein>
<sequence>MRNAATASELDRFEFDLVLLGAAAERPDRRTRLPPRREPVPDQYLTIAKPRAALTRSSAVSEAARAQVKTQ</sequence>
<keyword evidence="2" id="KW-1185">Reference proteome</keyword>